<reference evidence="1" key="1">
    <citation type="submission" date="2021-06" db="EMBL/GenBank/DDBJ databases">
        <authorList>
            <person name="Kallberg Y."/>
            <person name="Tangrot J."/>
            <person name="Rosling A."/>
        </authorList>
    </citation>
    <scope>NUCLEOTIDE SEQUENCE</scope>
    <source>
        <strain evidence="1">IN212</strain>
    </source>
</reference>
<comment type="caution">
    <text evidence="1">The sequence shown here is derived from an EMBL/GenBank/DDBJ whole genome shotgun (WGS) entry which is preliminary data.</text>
</comment>
<feature type="non-terminal residue" evidence="1">
    <location>
        <position position="1"/>
    </location>
</feature>
<dbReference type="EMBL" id="CAJVPZ010104755">
    <property type="protein sequence ID" value="CAG8824046.1"/>
    <property type="molecule type" value="Genomic_DNA"/>
</dbReference>
<evidence type="ECO:0000313" key="1">
    <source>
        <dbReference type="EMBL" id="CAG8824046.1"/>
    </source>
</evidence>
<proteinExistence type="predicted"/>
<accession>A0A9N9PIR2</accession>
<dbReference type="OrthoDB" id="2439562at2759"/>
<organism evidence="1 2">
    <name type="scientific">Racocetra fulgida</name>
    <dbReference type="NCBI Taxonomy" id="60492"/>
    <lineage>
        <taxon>Eukaryota</taxon>
        <taxon>Fungi</taxon>
        <taxon>Fungi incertae sedis</taxon>
        <taxon>Mucoromycota</taxon>
        <taxon>Glomeromycotina</taxon>
        <taxon>Glomeromycetes</taxon>
        <taxon>Diversisporales</taxon>
        <taxon>Gigasporaceae</taxon>
        <taxon>Racocetra</taxon>
    </lineage>
</organism>
<sequence length="47" mass="5309">LRFNTFTVGSKIVLVSRNITGERSRIEPKITDFGQSSKEDELSTITH</sequence>
<keyword evidence="2" id="KW-1185">Reference proteome</keyword>
<feature type="non-terminal residue" evidence="1">
    <location>
        <position position="47"/>
    </location>
</feature>
<dbReference type="Proteomes" id="UP000789396">
    <property type="component" value="Unassembled WGS sequence"/>
</dbReference>
<evidence type="ECO:0000313" key="2">
    <source>
        <dbReference type="Proteomes" id="UP000789396"/>
    </source>
</evidence>
<gene>
    <name evidence="1" type="ORF">RFULGI_LOCUS19887</name>
</gene>
<dbReference type="AlphaFoldDB" id="A0A9N9PIR2"/>
<name>A0A9N9PIR2_9GLOM</name>
<protein>
    <submittedName>
        <fullName evidence="1">1362_t:CDS:1</fullName>
    </submittedName>
</protein>